<dbReference type="InterPro" id="IPR018062">
    <property type="entry name" value="HTH_AraC-typ_CS"/>
</dbReference>
<dbReference type="SUPFAM" id="SSF46689">
    <property type="entry name" value="Homeodomain-like"/>
    <property type="match status" value="2"/>
</dbReference>
<keyword evidence="6" id="KW-1185">Reference proteome</keyword>
<dbReference type="PANTHER" id="PTHR46796:SF7">
    <property type="entry name" value="ARAC FAMILY TRANSCRIPTIONAL REGULATOR"/>
    <property type="match status" value="1"/>
</dbReference>
<protein>
    <submittedName>
        <fullName evidence="5">Transcriptional regulator, AraC family</fullName>
    </submittedName>
</protein>
<dbReference type="PROSITE" id="PS01124">
    <property type="entry name" value="HTH_ARAC_FAMILY_2"/>
    <property type="match status" value="1"/>
</dbReference>
<dbReference type="InterPro" id="IPR032783">
    <property type="entry name" value="AraC_lig"/>
</dbReference>
<accession>A0A285PCQ0</accession>
<gene>
    <name evidence="5" type="ORF">SAMN06265368_2603</name>
</gene>
<dbReference type="InterPro" id="IPR020449">
    <property type="entry name" value="Tscrpt_reg_AraC-type_HTH"/>
</dbReference>
<evidence type="ECO:0000313" key="6">
    <source>
        <dbReference type="Proteomes" id="UP000219439"/>
    </source>
</evidence>
<name>A0A285PCQ0_9HYPH</name>
<proteinExistence type="predicted"/>
<evidence type="ECO:0000256" key="1">
    <source>
        <dbReference type="ARBA" id="ARBA00023015"/>
    </source>
</evidence>
<dbReference type="EMBL" id="OBEL01000002">
    <property type="protein sequence ID" value="SNZ19514.1"/>
    <property type="molecule type" value="Genomic_DNA"/>
</dbReference>
<dbReference type="PRINTS" id="PR00032">
    <property type="entry name" value="HTHARAC"/>
</dbReference>
<dbReference type="AlphaFoldDB" id="A0A285PCQ0"/>
<sequence>MLDLLSDILTSLSMRGTLYFRTSLTTPWGIEVPPFENVARFHFAHRGNCLIEVAGCEKPVAIAQGDLLIIPHGASHKLYCAPETRDAVLPLDTVIEKSGFTGTGVLVYGGDDDDRETQLICGHFSFEPHAKHILMERLPPFIHLKNYGETAGKWMEATLRVIGDEAGGQRMGGDLIALKMSEAILAQAIRSFIESNEAPEWGLGAFSDDNLRRALDAFHKSPATPWTVEALAQTAGMSRTSFAVLFQKKMAMTPMEYVTAWRIEIAKKLLVHPRNSLTDAAEGAGYASDSAFARVFKKETGMTPAGFRKSIATDHSNS</sequence>
<reference evidence="5 6" key="1">
    <citation type="submission" date="2017-09" db="EMBL/GenBank/DDBJ databases">
        <authorList>
            <person name="Ehlers B."/>
            <person name="Leendertz F.H."/>
        </authorList>
    </citation>
    <scope>NUCLEOTIDE SEQUENCE [LARGE SCALE GENOMIC DNA]</scope>
    <source>
        <strain evidence="5 6">DSM 18289</strain>
    </source>
</reference>
<dbReference type="PROSITE" id="PS00041">
    <property type="entry name" value="HTH_ARAC_FAMILY_1"/>
    <property type="match status" value="1"/>
</dbReference>
<dbReference type="Gene3D" id="1.10.10.60">
    <property type="entry name" value="Homeodomain-like"/>
    <property type="match status" value="2"/>
</dbReference>
<keyword evidence="3" id="KW-0804">Transcription</keyword>
<feature type="domain" description="HTH araC/xylS-type" evidence="4">
    <location>
        <begin position="212"/>
        <end position="310"/>
    </location>
</feature>
<dbReference type="InterPro" id="IPR050204">
    <property type="entry name" value="AraC_XylS_family_regulators"/>
</dbReference>
<dbReference type="RefSeq" id="WP_097153856.1">
    <property type="nucleotide sequence ID" value="NZ_OBEL01000002.1"/>
</dbReference>
<evidence type="ECO:0000313" key="5">
    <source>
        <dbReference type="EMBL" id="SNZ19514.1"/>
    </source>
</evidence>
<dbReference type="GO" id="GO:0043565">
    <property type="term" value="F:sequence-specific DNA binding"/>
    <property type="evidence" value="ECO:0007669"/>
    <property type="project" value="InterPro"/>
</dbReference>
<dbReference type="Pfam" id="PF12833">
    <property type="entry name" value="HTH_18"/>
    <property type="match status" value="1"/>
</dbReference>
<dbReference type="InterPro" id="IPR009057">
    <property type="entry name" value="Homeodomain-like_sf"/>
</dbReference>
<keyword evidence="2" id="KW-0238">DNA-binding</keyword>
<dbReference type="OrthoDB" id="9802263at2"/>
<dbReference type="SMART" id="SM00342">
    <property type="entry name" value="HTH_ARAC"/>
    <property type="match status" value="1"/>
</dbReference>
<dbReference type="GO" id="GO:0003700">
    <property type="term" value="F:DNA-binding transcription factor activity"/>
    <property type="evidence" value="ECO:0007669"/>
    <property type="project" value="InterPro"/>
</dbReference>
<dbReference type="Pfam" id="PF12852">
    <property type="entry name" value="Cupin_6"/>
    <property type="match status" value="1"/>
</dbReference>
<dbReference type="Proteomes" id="UP000219439">
    <property type="component" value="Unassembled WGS sequence"/>
</dbReference>
<dbReference type="PANTHER" id="PTHR46796">
    <property type="entry name" value="HTH-TYPE TRANSCRIPTIONAL ACTIVATOR RHAS-RELATED"/>
    <property type="match status" value="1"/>
</dbReference>
<organism evidence="5 6">
    <name type="scientific">Cohaesibacter gelatinilyticus</name>
    <dbReference type="NCBI Taxonomy" id="372072"/>
    <lineage>
        <taxon>Bacteria</taxon>
        <taxon>Pseudomonadati</taxon>
        <taxon>Pseudomonadota</taxon>
        <taxon>Alphaproteobacteria</taxon>
        <taxon>Hyphomicrobiales</taxon>
        <taxon>Cohaesibacteraceae</taxon>
    </lineage>
</organism>
<keyword evidence="1" id="KW-0805">Transcription regulation</keyword>
<evidence type="ECO:0000259" key="4">
    <source>
        <dbReference type="PROSITE" id="PS01124"/>
    </source>
</evidence>
<evidence type="ECO:0000256" key="2">
    <source>
        <dbReference type="ARBA" id="ARBA00023125"/>
    </source>
</evidence>
<dbReference type="InterPro" id="IPR018060">
    <property type="entry name" value="HTH_AraC"/>
</dbReference>
<evidence type="ECO:0000256" key="3">
    <source>
        <dbReference type="ARBA" id="ARBA00023163"/>
    </source>
</evidence>